<dbReference type="PROSITE" id="PS50893">
    <property type="entry name" value="ABC_TRANSPORTER_2"/>
    <property type="match status" value="1"/>
</dbReference>
<comment type="subcellular location">
    <subcellularLocation>
        <location evidence="1">Cytoplasm</location>
    </subcellularLocation>
</comment>
<dbReference type="GO" id="GO:0009380">
    <property type="term" value="C:excinuclease repair complex"/>
    <property type="evidence" value="ECO:0007669"/>
    <property type="project" value="InterPro"/>
</dbReference>
<dbReference type="GO" id="GO:0016887">
    <property type="term" value="F:ATP hydrolysis activity"/>
    <property type="evidence" value="ECO:0007669"/>
    <property type="project" value="InterPro"/>
</dbReference>
<evidence type="ECO:0000256" key="16">
    <source>
        <dbReference type="ARBA" id="ARBA00042156"/>
    </source>
</evidence>
<dbReference type="NCBIfam" id="TIGR00630">
    <property type="entry name" value="uvra"/>
    <property type="match status" value="1"/>
</dbReference>
<dbReference type="PANTHER" id="PTHR43152">
    <property type="entry name" value="UVRABC SYSTEM PROTEIN A"/>
    <property type="match status" value="1"/>
</dbReference>
<dbReference type="GO" id="GO:0005524">
    <property type="term" value="F:ATP binding"/>
    <property type="evidence" value="ECO:0007669"/>
    <property type="project" value="UniProtKB-KW"/>
</dbReference>
<keyword evidence="6" id="KW-0227">DNA damage</keyword>
<dbReference type="GO" id="GO:0006289">
    <property type="term" value="P:nucleotide-excision repair"/>
    <property type="evidence" value="ECO:0007669"/>
    <property type="project" value="InterPro"/>
</dbReference>
<keyword evidence="7" id="KW-0228">DNA excision</keyword>
<evidence type="ECO:0000256" key="3">
    <source>
        <dbReference type="ARBA" id="ARBA00022723"/>
    </source>
</evidence>
<organism evidence="18 19">
    <name type="scientific">Candidatus Similichlamydia laticola</name>
    <dbReference type="NCBI Taxonomy" id="2170265"/>
    <lineage>
        <taxon>Bacteria</taxon>
        <taxon>Pseudomonadati</taxon>
        <taxon>Chlamydiota</taxon>
        <taxon>Chlamydiia</taxon>
        <taxon>Parachlamydiales</taxon>
        <taxon>Candidatus Parilichlamydiaceae</taxon>
        <taxon>Candidatus Similichlamydia</taxon>
    </lineage>
</organism>
<keyword evidence="5" id="KW-0547">Nucleotide-binding</keyword>
<dbReference type="Gene3D" id="1.20.1580.10">
    <property type="entry name" value="ABC transporter ATPase like domain"/>
    <property type="match status" value="4"/>
</dbReference>
<evidence type="ECO:0000256" key="13">
    <source>
        <dbReference type="ARBA" id="ARBA00023204"/>
    </source>
</evidence>
<keyword evidence="10" id="KW-0067">ATP-binding</keyword>
<dbReference type="InterPro" id="IPR017871">
    <property type="entry name" value="ABC_transporter-like_CS"/>
</dbReference>
<evidence type="ECO:0000256" key="7">
    <source>
        <dbReference type="ARBA" id="ARBA00022769"/>
    </source>
</evidence>
<reference evidence="18 19" key="1">
    <citation type="submission" date="2018-07" db="EMBL/GenBank/DDBJ databases">
        <title>Comparative genomics of the Candidatus Parilichlamydiaceae reveals evidence of convergent evolution and genome reduction in the phylum Chlamydiae.</title>
        <authorList>
            <person name="Taylor-Brown A."/>
            <person name="Polkinghorne A."/>
        </authorList>
    </citation>
    <scope>NUCLEOTIDE SEQUENCE [LARGE SCALE GENOMIC DNA]</scope>
    <source>
        <strain evidence="18 19">Hat2</strain>
    </source>
</reference>
<keyword evidence="12" id="KW-0238">DNA-binding</keyword>
<evidence type="ECO:0000256" key="15">
    <source>
        <dbReference type="ARBA" id="ARBA00039316"/>
    </source>
</evidence>
<dbReference type="SUPFAM" id="SSF52540">
    <property type="entry name" value="P-loop containing nucleoside triphosphate hydrolases"/>
    <property type="match status" value="4"/>
</dbReference>
<dbReference type="InterPro" id="IPR041102">
    <property type="entry name" value="UvrA_inter"/>
</dbReference>
<evidence type="ECO:0000313" key="19">
    <source>
        <dbReference type="Proteomes" id="UP000253816"/>
    </source>
</evidence>
<keyword evidence="2" id="KW-0963">Cytoplasm</keyword>
<gene>
    <name evidence="18" type="ORF">HAT2_00471</name>
</gene>
<evidence type="ECO:0000256" key="8">
    <source>
        <dbReference type="ARBA" id="ARBA00022771"/>
    </source>
</evidence>
<name>A0A369KI28_9BACT</name>
<evidence type="ECO:0000256" key="1">
    <source>
        <dbReference type="ARBA" id="ARBA00004496"/>
    </source>
</evidence>
<dbReference type="Pfam" id="PF17755">
    <property type="entry name" value="UvrA_DNA-bind"/>
    <property type="match status" value="1"/>
</dbReference>
<comment type="similarity">
    <text evidence="14">Belongs to the ABC transporter superfamily. UvrA family.</text>
</comment>
<feature type="domain" description="ABC transporter" evidence="17">
    <location>
        <begin position="593"/>
        <end position="922"/>
    </location>
</feature>
<dbReference type="InterPro" id="IPR027417">
    <property type="entry name" value="P-loop_NTPase"/>
</dbReference>
<dbReference type="PANTHER" id="PTHR43152:SF3">
    <property type="entry name" value="UVRABC SYSTEM PROTEIN A"/>
    <property type="match status" value="1"/>
</dbReference>
<dbReference type="Gene3D" id="3.30.1490.20">
    <property type="entry name" value="ATP-grasp fold, A domain"/>
    <property type="match status" value="2"/>
</dbReference>
<dbReference type="GO" id="GO:0005737">
    <property type="term" value="C:cytoplasm"/>
    <property type="evidence" value="ECO:0007669"/>
    <property type="project" value="UniProtKB-SubCell"/>
</dbReference>
<dbReference type="Gene3D" id="1.10.8.280">
    <property type="entry name" value="ABC transporter ATPase domain-like"/>
    <property type="match status" value="2"/>
</dbReference>
<dbReference type="Pfam" id="PF00005">
    <property type="entry name" value="ABC_tran"/>
    <property type="match status" value="1"/>
</dbReference>
<evidence type="ECO:0000256" key="9">
    <source>
        <dbReference type="ARBA" id="ARBA00022833"/>
    </source>
</evidence>
<evidence type="ECO:0000256" key="11">
    <source>
        <dbReference type="ARBA" id="ARBA00022881"/>
    </source>
</evidence>
<evidence type="ECO:0000256" key="5">
    <source>
        <dbReference type="ARBA" id="ARBA00022741"/>
    </source>
</evidence>
<evidence type="ECO:0000313" key="18">
    <source>
        <dbReference type="EMBL" id="RDB31424.1"/>
    </source>
</evidence>
<dbReference type="Proteomes" id="UP000253816">
    <property type="component" value="Unassembled WGS sequence"/>
</dbReference>
<dbReference type="InterPro" id="IPR003439">
    <property type="entry name" value="ABC_transporter-like_ATP-bd"/>
</dbReference>
<keyword evidence="9" id="KW-0862">Zinc</keyword>
<sequence length="1812" mass="203790">MPLPMPSFIRIKNARTNTLKGIDLELPKNHFIVFCGPSGSGKSSMAYETLFPKGQISYIHAISPQAKQLIQMPDTAVCDSIEGLTPAIATSQRTHWQHQRSTVGTLTELSHYLQVLFMHAAVPHCPLSGKPLEQQDPAQIIDQIQTILSSGDQNYVLCAPYTKKRSNLKEELTLSAKKGFHYIRLNGKVTSVFYPPPLKANHFNQLDLCVDRFRPGHFFSKERLVESTMKALEIGQGVCILCSEDSKKEHIFSLAFYSKTTHESFPKLHAQHFSFNSIHGMCERCQGLGFVQDWNLDAVLDPSQSIKNHCCLLAHSCSSFPSEAIYRALEREVGLHLDQPWFSLSQEAKEAFLYGHPSLKVVFEHPIHKKRWEETIVWEGVFTQAWNRYQPTKKSKSKWASFLTEQTCPSCLGSRLKEYPRAARLNNKTFLEINQMSVSELIEFFSKEIWKGPLQIFLQDISEQVQQRLHFLSGIGLDYLTLGQSARSLSGGELQRCRLAGQVGSGLSGMTYIFDEPSIGLHPQDIHKLIYGFHRLRDHKNTVIVVEHDETTILSADHVVEFGPEGGEKGGTIVFQGSPLELLNKQSATGKFLQTDSLRTTRRTPKEWIVLEKVSKRNIFSLDLRLPLGVLVAFAGVSGSGKSTLVHDILIPEMKLFFKGVPCKLKQTDLSAVEQVVVIDQEPIGRIARSNPATYIKVFDEIRNFFSSLPESLSLGFEPGRFSFNVKEGSCSVCHGLGYTELPLDQGAFEAITCTYCKGLGFDEQTLSITFKRKNIADVLNMTVDEAAHFFSAFPKIYKPLEILQQICLGYLKLGQPAPKLSGGEAQRIKLARELTKRTYKKKLYILDEPTTGLHPKDITALLKVLNQLVDQGHTVLVIEHNTHVLKQTDWIIELGEGGGKKGGKIIVQGTPEQIQASGSPTGEALRQKVQPSPKAVSEEEQKIILTGVSQNGLQIPWISLNHQTMIACYGPSGSGKHSFAVQTVYAEGQRHYVESLAPYLRQSIEKYTKPSLKGSCGLLPAVHVSRRNKIVNPRSTIGTNTQIYDFLRVLYARIGTPYCPLTRKQISFVIPENIILEMDTLPQGTRIEILAPLKSSCTNRVMTRLKQLFQEGFSQIILDGERTEMSYPLLDKLENKNHDIQLVIDRLKIGDTSKKRWLNAIERATEITKNILVIRVEEQKILTFYLGFCVPETGKMYPKISPKTFSFNHPDGQCPHCKGLGVKEELVLDNPFSKPHLSVRLWLQSHIGIHSALNPLLEQMCKEGNIEWEQLICSLNDKQKQWLWQGGQSYSLDKEKDIHIRWNGVRALFLEKLEKRKKSTKRKQGKQTTCLACHGSRLAPLGSHVLLEGIPIHELCSRPIVEIGHFLSKLNLDSISDSKLPKLIKKIIFLINLLTRIGVGYLPLHRCFHAMSLGERQRICLAEQIGNDLTNILYVLEEPSLGLHQDDCRLLLPLLLELKSTENTLLMIEQHPEILEKVDTILQFDQTKKGNTILAVDHPSKILSKKDKEQFILSSPLFEQWTEVELQEEKRFRKSNVKIPIRHLTVVVGKSGAGKSLLLNELLSHFKSRDEAAILPPILVSENPLSFGPRSNLLSTIKLGEHLRHIFSHTSQAKAFGLTPAHFNPNSRLGMCPSCSGVGQLDLSFKFLPNASISCSTCQGMGLNPLSLEIEYKEKKYKDLFSLSLREVLFFFQEDSQLLSLCQQLDSLGLSHLLLGQEIRNLSKGELQRLKLFLYLSDLSEPSILLLDDPLQSLHPSNRTAVLRFFAALLEKGHTLICATCHEELINQAHWTIHVEASADGEVSSLSVKTN</sequence>
<dbReference type="PROSITE" id="PS00211">
    <property type="entry name" value="ABC_TRANSPORTER_1"/>
    <property type="match status" value="1"/>
</dbReference>
<dbReference type="InterPro" id="IPR004602">
    <property type="entry name" value="UvrA"/>
</dbReference>
<dbReference type="OrthoDB" id="9809851at2"/>
<evidence type="ECO:0000256" key="4">
    <source>
        <dbReference type="ARBA" id="ARBA00022737"/>
    </source>
</evidence>
<dbReference type="Gene3D" id="3.40.50.300">
    <property type="entry name" value="P-loop containing nucleotide triphosphate hydrolases"/>
    <property type="match status" value="4"/>
</dbReference>
<evidence type="ECO:0000256" key="14">
    <source>
        <dbReference type="ARBA" id="ARBA00038000"/>
    </source>
</evidence>
<dbReference type="GO" id="GO:0008270">
    <property type="term" value="F:zinc ion binding"/>
    <property type="evidence" value="ECO:0007669"/>
    <property type="project" value="UniProtKB-KW"/>
</dbReference>
<proteinExistence type="inferred from homology"/>
<evidence type="ECO:0000256" key="6">
    <source>
        <dbReference type="ARBA" id="ARBA00022763"/>
    </source>
</evidence>
<protein>
    <recommendedName>
        <fullName evidence="15">UvrABC system protein A</fullName>
    </recommendedName>
    <alternativeName>
        <fullName evidence="16">Excinuclease ABC subunit A</fullName>
    </alternativeName>
</protein>
<dbReference type="SMART" id="SM00382">
    <property type="entry name" value="AAA"/>
    <property type="match status" value="3"/>
</dbReference>
<keyword evidence="19" id="KW-1185">Reference proteome</keyword>
<dbReference type="Pfam" id="PF17760">
    <property type="entry name" value="UvrA_inter"/>
    <property type="match status" value="2"/>
</dbReference>
<evidence type="ECO:0000256" key="10">
    <source>
        <dbReference type="ARBA" id="ARBA00022840"/>
    </source>
</evidence>
<keyword evidence="11" id="KW-0267">Excision nuclease</keyword>
<keyword evidence="4" id="KW-0677">Repeat</keyword>
<keyword evidence="3" id="KW-0479">Metal-binding</keyword>
<dbReference type="GO" id="GO:0003677">
    <property type="term" value="F:DNA binding"/>
    <property type="evidence" value="ECO:0007669"/>
    <property type="project" value="UniProtKB-KW"/>
</dbReference>
<dbReference type="GO" id="GO:0004518">
    <property type="term" value="F:nuclease activity"/>
    <property type="evidence" value="ECO:0007669"/>
    <property type="project" value="UniProtKB-KW"/>
</dbReference>
<keyword evidence="13" id="KW-0234">DNA repair</keyword>
<dbReference type="InterPro" id="IPR013815">
    <property type="entry name" value="ATP_grasp_subdomain_1"/>
</dbReference>
<evidence type="ECO:0000259" key="17">
    <source>
        <dbReference type="PROSITE" id="PS50893"/>
    </source>
</evidence>
<dbReference type="EMBL" id="QQBG01000017">
    <property type="protein sequence ID" value="RDB31424.1"/>
    <property type="molecule type" value="Genomic_DNA"/>
</dbReference>
<keyword evidence="8" id="KW-0863">Zinc-finger</keyword>
<evidence type="ECO:0000256" key="12">
    <source>
        <dbReference type="ARBA" id="ARBA00023125"/>
    </source>
</evidence>
<evidence type="ECO:0000256" key="2">
    <source>
        <dbReference type="ARBA" id="ARBA00022490"/>
    </source>
</evidence>
<dbReference type="InterPro" id="IPR003593">
    <property type="entry name" value="AAA+_ATPase"/>
</dbReference>
<comment type="caution">
    <text evidence="18">The sequence shown here is derived from an EMBL/GenBank/DDBJ whole genome shotgun (WGS) entry which is preliminary data.</text>
</comment>
<dbReference type="InterPro" id="IPR041552">
    <property type="entry name" value="UvrA_DNA-bd"/>
</dbReference>
<accession>A0A369KI28</accession>